<dbReference type="PANTHER" id="PTHR37326">
    <property type="entry name" value="BLL3975 PROTEIN"/>
    <property type="match status" value="1"/>
</dbReference>
<dbReference type="EMBL" id="CP020931">
    <property type="protein sequence ID" value="ARM82455.1"/>
    <property type="molecule type" value="Genomic_DNA"/>
</dbReference>
<keyword evidence="6" id="KW-0732">Signal</keyword>
<keyword evidence="4" id="KW-0862">Zinc</keyword>
<evidence type="ECO:0000256" key="6">
    <source>
        <dbReference type="SAM" id="SignalP"/>
    </source>
</evidence>
<accession>A0A1W6K4X9</accession>
<keyword evidence="3 8" id="KW-0378">Hydrolase</keyword>
<dbReference type="GO" id="GO:0016788">
    <property type="term" value="F:hydrolase activity, acting on ester bonds"/>
    <property type="evidence" value="ECO:0007669"/>
    <property type="project" value="InterPro"/>
</dbReference>
<dbReference type="InterPro" id="IPR053138">
    <property type="entry name" value="N-alpha-Ac-DABA_deacetylase"/>
</dbReference>
<name>A0A1W6K4X9_9GAMM</name>
<dbReference type="Gene3D" id="3.40.630.10">
    <property type="entry name" value="Zn peptidases"/>
    <property type="match status" value="1"/>
</dbReference>
<dbReference type="GO" id="GO:0046872">
    <property type="term" value="F:metal ion binding"/>
    <property type="evidence" value="ECO:0007669"/>
    <property type="project" value="UniProtKB-KW"/>
</dbReference>
<evidence type="ECO:0000256" key="3">
    <source>
        <dbReference type="ARBA" id="ARBA00022801"/>
    </source>
</evidence>
<evidence type="ECO:0000256" key="1">
    <source>
        <dbReference type="ARBA" id="ARBA00001947"/>
    </source>
</evidence>
<feature type="compositionally biased region" description="Basic and acidic residues" evidence="5">
    <location>
        <begin position="54"/>
        <end position="68"/>
    </location>
</feature>
<dbReference type="EC" id="3.5.1.-" evidence="8"/>
<dbReference type="RefSeq" id="WP_085678453.1">
    <property type="nucleotide sequence ID" value="NZ_CP020931.1"/>
</dbReference>
<dbReference type="GeneID" id="77254354"/>
<dbReference type="Proteomes" id="UP000193100">
    <property type="component" value="Chromosome"/>
</dbReference>
<feature type="compositionally biased region" description="Acidic residues" evidence="5">
    <location>
        <begin position="155"/>
        <end position="164"/>
    </location>
</feature>
<dbReference type="AlphaFoldDB" id="A0A1W6K4X9"/>
<feature type="chain" id="PRO_5013207284" evidence="6">
    <location>
        <begin position="30"/>
        <end position="487"/>
    </location>
</feature>
<dbReference type="CDD" id="cd06251">
    <property type="entry name" value="M14_ASTE_ASPA-like"/>
    <property type="match status" value="1"/>
</dbReference>
<feature type="domain" description="Succinylglutamate desuccinylase/Aspartoacylase catalytic" evidence="7">
    <location>
        <begin position="212"/>
        <end position="389"/>
    </location>
</feature>
<gene>
    <name evidence="8" type="primary">doeB</name>
    <name evidence="8" type="ORF">MARSALSMR5_00354</name>
</gene>
<sequence>MLYRWLTHLFRAGLMFTLTGSLVAIPAVYANKSDDSDNTEMLVAELAEDESVEDVEHSEPLRSSEPKKNSGKADTTQKSDEELASQDKTPDSTAEPAVEEVAPNVDLKEVAPPPKPAEPAESKTSEPEPSKPDATADQPKPTAQEADAATATDENGVEESAEVPEPEKATSLKMLGAEVLPGTSTRLAWSPAIQIAGLSQPTPVLVVNGSKPGPNLCLTGAVHGDELNGIEIIRRTMYDLEPDKLSGRVIGIPIVNLPGFQQGSRYLPDRRDLNRHFPGSTDGSLADRIAHSLFENVIRHCDMLVDIHTGSLKRTNLPQLRADMNNPEVAELTRGFDRMAVVHSTGTTGMLRHAAVEAGIRSVTMEAGESLRIQEHQIKAGVNSLTSLMDKEGMISRMFVWGDPEPVYYDSEWIRAEHGGILFSETKLGAKVSEGEILGYVSDPITNAQHPIRARSSGRIIGMAVDQVVMAGFAAYHVGTEAEVPGE</sequence>
<evidence type="ECO:0000259" key="7">
    <source>
        <dbReference type="Pfam" id="PF24827"/>
    </source>
</evidence>
<reference evidence="8 9" key="1">
    <citation type="submission" date="2017-04" db="EMBL/GenBank/DDBJ databases">
        <title>Genome Sequence of Marinobacter salarius strain SMR5 Isolated from a culture of the Diatom Skeletonema marinoi.</title>
        <authorList>
            <person name="Topel M."/>
            <person name="Pinder M.I.M."/>
            <person name="Johansson O.N."/>
            <person name="Kourtchenko O."/>
            <person name="Godhe A."/>
            <person name="Clarke A.K."/>
        </authorList>
    </citation>
    <scope>NUCLEOTIDE SEQUENCE [LARGE SCALE GENOMIC DNA]</scope>
    <source>
        <strain evidence="8 9">SMR5</strain>
    </source>
</reference>
<dbReference type="SUPFAM" id="SSF53187">
    <property type="entry name" value="Zn-dependent exopeptidases"/>
    <property type="match status" value="1"/>
</dbReference>
<proteinExistence type="predicted"/>
<feature type="compositionally biased region" description="Basic and acidic residues" evidence="5">
    <location>
        <begin position="118"/>
        <end position="131"/>
    </location>
</feature>
<feature type="signal peptide" evidence="6">
    <location>
        <begin position="1"/>
        <end position="29"/>
    </location>
</feature>
<feature type="compositionally biased region" description="Low complexity" evidence="5">
    <location>
        <begin position="142"/>
        <end position="154"/>
    </location>
</feature>
<evidence type="ECO:0000313" key="9">
    <source>
        <dbReference type="Proteomes" id="UP000193100"/>
    </source>
</evidence>
<comment type="cofactor">
    <cofactor evidence="1">
        <name>Zn(2+)</name>
        <dbReference type="ChEBI" id="CHEBI:29105"/>
    </cofactor>
</comment>
<evidence type="ECO:0000256" key="4">
    <source>
        <dbReference type="ARBA" id="ARBA00022833"/>
    </source>
</evidence>
<organism evidence="8 9">
    <name type="scientific">Marinobacter salarius</name>
    <dbReference type="NCBI Taxonomy" id="1420917"/>
    <lineage>
        <taxon>Bacteria</taxon>
        <taxon>Pseudomonadati</taxon>
        <taxon>Pseudomonadota</taxon>
        <taxon>Gammaproteobacteria</taxon>
        <taxon>Pseudomonadales</taxon>
        <taxon>Marinobacteraceae</taxon>
        <taxon>Marinobacter</taxon>
    </lineage>
</organism>
<evidence type="ECO:0000256" key="2">
    <source>
        <dbReference type="ARBA" id="ARBA00022723"/>
    </source>
</evidence>
<keyword evidence="2" id="KW-0479">Metal-binding</keyword>
<dbReference type="Pfam" id="PF24827">
    <property type="entry name" value="AstE_AspA_cat"/>
    <property type="match status" value="1"/>
</dbReference>
<feature type="region of interest" description="Disordered" evidence="5">
    <location>
        <begin position="40"/>
        <end position="172"/>
    </location>
</feature>
<dbReference type="InterPro" id="IPR055438">
    <property type="entry name" value="AstE_AspA_cat"/>
</dbReference>
<protein>
    <submittedName>
        <fullName evidence="8">N-alpha-acetyl-L-2,4-diaminobutyric acid deacetylase</fullName>
        <ecNumber evidence="8">3.5.1.-</ecNumber>
    </submittedName>
</protein>
<evidence type="ECO:0000313" key="8">
    <source>
        <dbReference type="EMBL" id="ARM82455.1"/>
    </source>
</evidence>
<dbReference type="PANTHER" id="PTHR37326:SF2">
    <property type="entry name" value="SUCCINYLGLUTAMATE DESUCCINYLASE_ASPARTOACYLASE FAMILY PROTEIN"/>
    <property type="match status" value="1"/>
</dbReference>
<evidence type="ECO:0000256" key="5">
    <source>
        <dbReference type="SAM" id="MobiDB-lite"/>
    </source>
</evidence>